<feature type="compositionally biased region" description="Low complexity" evidence="1">
    <location>
        <begin position="306"/>
        <end position="362"/>
    </location>
</feature>
<evidence type="ECO:0000313" key="3">
    <source>
        <dbReference type="EMBL" id="KAF0693083.1"/>
    </source>
</evidence>
<dbReference type="EMBL" id="VJMH01005771">
    <property type="protein sequence ID" value="KAF0693083.1"/>
    <property type="molecule type" value="Genomic_DNA"/>
</dbReference>
<gene>
    <name evidence="3" type="ORF">As57867_015856</name>
</gene>
<feature type="compositionally biased region" description="Polar residues" evidence="1">
    <location>
        <begin position="465"/>
        <end position="476"/>
    </location>
</feature>
<dbReference type="SUPFAM" id="SSF51989">
    <property type="entry name" value="Glycosyl hydrolases family 6, cellulases"/>
    <property type="match status" value="1"/>
</dbReference>
<dbReference type="InterPro" id="IPR016288">
    <property type="entry name" value="Beta_cellobiohydrolase"/>
</dbReference>
<dbReference type="GO" id="GO:0030245">
    <property type="term" value="P:cellulose catabolic process"/>
    <property type="evidence" value="ECO:0007669"/>
    <property type="project" value="InterPro"/>
</dbReference>
<feature type="non-terminal residue" evidence="3">
    <location>
        <position position="1"/>
    </location>
</feature>
<accession>A0A6A4Y8E5</accession>
<dbReference type="OrthoDB" id="73500at2759"/>
<feature type="region of interest" description="Disordered" evidence="1">
    <location>
        <begin position="384"/>
        <end position="441"/>
    </location>
</feature>
<dbReference type="PRINTS" id="PR00733">
    <property type="entry name" value="GLHYDRLASE6"/>
</dbReference>
<dbReference type="Gene3D" id="3.20.20.40">
    <property type="entry name" value="1, 4-beta cellobiohydrolase"/>
    <property type="match status" value="1"/>
</dbReference>
<feature type="compositionally biased region" description="Low complexity" evidence="1">
    <location>
        <begin position="391"/>
        <end position="406"/>
    </location>
</feature>
<dbReference type="InterPro" id="IPR036434">
    <property type="entry name" value="Beta_cellobiohydrolase_sf"/>
</dbReference>
<dbReference type="AlphaFoldDB" id="A0A6A4Y8E5"/>
<proteinExistence type="predicted"/>
<feature type="region of interest" description="Disordered" evidence="1">
    <location>
        <begin position="303"/>
        <end position="362"/>
    </location>
</feature>
<feature type="compositionally biased region" description="Polar residues" evidence="1">
    <location>
        <begin position="428"/>
        <end position="438"/>
    </location>
</feature>
<sequence length="546" mass="56083">LESAAAGGICGAVAPGSWTAAAQSNPQLAPALTELSKHAVATWYTDRWGADIDGLLSKCGPETIPSIVIYGLPNKDCADGFSSGGSNKSPDDYKKWIQALVSKVGARDVIYVLEPDAIGLLSNNNCAKQNDYMGNLKAALGLISAGNPNAKVYADVASWATQNGAIAALQDLKSAGRLNGITINTANYKTNDQLTGVCQAYSGATGGLHCAFDTSRNYRGSVGDEWCNSRTAGIGAPPGPASGLVDYYLWLKVPGESDGQCTGRSPDAMQGPAAGAFFVDGFTSLWNNGWFVASQGLPKIGGGGAWPSNPTTSPPSWTATPATTAAPSVWSTAPMTTTSAPTTDAPTTTLAPTTTPHLTTAPPMTTTHVSATVQEAPHIVHPPAQAPTDAPTETPIPTQPTTTDVPATEPVTIAPTEPVATDAPTEAPRTTSVATTSRPPAVTEDVATTQLTTAAPVVTTASVTSRDASVQSSSSNPDKESASVSMVLMIACVAMAGVVAIALVVVVARKMHAQARRKDFPIVKTPEHSILVLGNAPETDRGVNVL</sequence>
<comment type="caution">
    <text evidence="3">The sequence shown here is derived from an EMBL/GenBank/DDBJ whole genome shotgun (WGS) entry which is preliminary data.</text>
</comment>
<organism evidence="3">
    <name type="scientific">Aphanomyces stellatus</name>
    <dbReference type="NCBI Taxonomy" id="120398"/>
    <lineage>
        <taxon>Eukaryota</taxon>
        <taxon>Sar</taxon>
        <taxon>Stramenopiles</taxon>
        <taxon>Oomycota</taxon>
        <taxon>Saprolegniomycetes</taxon>
        <taxon>Saprolegniales</taxon>
        <taxon>Verrucalvaceae</taxon>
        <taxon>Aphanomyces</taxon>
    </lineage>
</organism>
<evidence type="ECO:0000256" key="1">
    <source>
        <dbReference type="SAM" id="MobiDB-lite"/>
    </source>
</evidence>
<keyword evidence="2" id="KW-0472">Membrane</keyword>
<dbReference type="Pfam" id="PF01341">
    <property type="entry name" value="Glyco_hydro_6"/>
    <property type="match status" value="1"/>
</dbReference>
<dbReference type="PANTHER" id="PTHR34876:SF4">
    <property type="entry name" value="1,4-BETA-D-GLUCAN CELLOBIOHYDROLASE C-RELATED"/>
    <property type="match status" value="1"/>
</dbReference>
<dbReference type="GO" id="GO:0004553">
    <property type="term" value="F:hydrolase activity, hydrolyzing O-glycosyl compounds"/>
    <property type="evidence" value="ECO:0007669"/>
    <property type="project" value="InterPro"/>
</dbReference>
<evidence type="ECO:0000256" key="2">
    <source>
        <dbReference type="SAM" id="Phobius"/>
    </source>
</evidence>
<evidence type="ECO:0008006" key="4">
    <source>
        <dbReference type="Google" id="ProtNLM"/>
    </source>
</evidence>
<feature type="transmembrane region" description="Helical" evidence="2">
    <location>
        <begin position="484"/>
        <end position="508"/>
    </location>
</feature>
<feature type="region of interest" description="Disordered" evidence="1">
    <location>
        <begin position="462"/>
        <end position="481"/>
    </location>
</feature>
<keyword evidence="2" id="KW-1133">Transmembrane helix</keyword>
<dbReference type="PANTHER" id="PTHR34876">
    <property type="match status" value="1"/>
</dbReference>
<keyword evidence="2" id="KW-0812">Transmembrane</keyword>
<reference evidence="3" key="1">
    <citation type="submission" date="2019-06" db="EMBL/GenBank/DDBJ databases">
        <title>Genomics analysis of Aphanomyces spp. identifies a new class of oomycete effector associated with host adaptation.</title>
        <authorList>
            <person name="Gaulin E."/>
        </authorList>
    </citation>
    <scope>NUCLEOTIDE SEQUENCE</scope>
    <source>
        <strain evidence="3">CBS 578.67</strain>
    </source>
</reference>
<protein>
    <recommendedName>
        <fullName evidence="4">Glycoside hydrolase family 6 protein</fullName>
    </recommendedName>
</protein>
<name>A0A6A4Y8E5_9STRA</name>